<dbReference type="PANTHER" id="PTHR23158">
    <property type="entry name" value="MELANOMA INHIBITORY ACTIVITY-RELATED"/>
    <property type="match status" value="1"/>
</dbReference>
<feature type="compositionally biased region" description="Polar residues" evidence="9">
    <location>
        <begin position="834"/>
        <end position="851"/>
    </location>
</feature>
<feature type="compositionally biased region" description="Basic and acidic residues" evidence="9">
    <location>
        <begin position="1491"/>
        <end position="1500"/>
    </location>
</feature>
<evidence type="ECO:0000256" key="2">
    <source>
        <dbReference type="ARBA" id="ARBA00022443"/>
    </source>
</evidence>
<dbReference type="PANTHER" id="PTHR23158:SF33">
    <property type="entry name" value="TRANSPORT AND GOLGI ORGANIZATION PROTEIN 1"/>
    <property type="match status" value="1"/>
</dbReference>
<keyword evidence="4" id="KW-0256">Endoplasmic reticulum</keyword>
<proteinExistence type="predicted"/>
<accession>A0AAE1LK71</accession>
<evidence type="ECO:0000256" key="5">
    <source>
        <dbReference type="ARBA" id="ARBA00023054"/>
    </source>
</evidence>
<feature type="compositionally biased region" description="Polar residues" evidence="9">
    <location>
        <begin position="407"/>
        <end position="416"/>
    </location>
</feature>
<feature type="compositionally biased region" description="Basic and acidic residues" evidence="9">
    <location>
        <begin position="785"/>
        <end position="803"/>
    </location>
</feature>
<evidence type="ECO:0000259" key="10">
    <source>
        <dbReference type="PROSITE" id="PS50002"/>
    </source>
</evidence>
<feature type="compositionally biased region" description="Polar residues" evidence="9">
    <location>
        <begin position="506"/>
        <end position="545"/>
    </location>
</feature>
<keyword evidence="6" id="KW-0325">Glycoprotein</keyword>
<feature type="coiled-coil region" evidence="8">
    <location>
        <begin position="947"/>
        <end position="1121"/>
    </location>
</feature>
<keyword evidence="3" id="KW-0732">Signal</keyword>
<feature type="compositionally biased region" description="Basic and acidic residues" evidence="9">
    <location>
        <begin position="1510"/>
        <end position="1519"/>
    </location>
</feature>
<dbReference type="Gene3D" id="2.30.30.40">
    <property type="entry name" value="SH3 Domains"/>
    <property type="match status" value="1"/>
</dbReference>
<feature type="compositionally biased region" description="Polar residues" evidence="9">
    <location>
        <begin position="434"/>
        <end position="455"/>
    </location>
</feature>
<feature type="compositionally biased region" description="Polar residues" evidence="9">
    <location>
        <begin position="315"/>
        <end position="335"/>
    </location>
</feature>
<feature type="region of interest" description="Disordered" evidence="9">
    <location>
        <begin position="822"/>
        <end position="873"/>
    </location>
</feature>
<evidence type="ECO:0000256" key="7">
    <source>
        <dbReference type="PROSITE-ProRule" id="PRU00192"/>
    </source>
</evidence>
<evidence type="ECO:0000256" key="4">
    <source>
        <dbReference type="ARBA" id="ARBA00022824"/>
    </source>
</evidence>
<dbReference type="Proteomes" id="UP001219518">
    <property type="component" value="Unassembled WGS sequence"/>
</dbReference>
<name>A0AAE1LK71_9NEOP</name>
<feature type="compositionally biased region" description="Polar residues" evidence="9">
    <location>
        <begin position="189"/>
        <end position="201"/>
    </location>
</feature>
<feature type="compositionally biased region" description="Polar residues" evidence="9">
    <location>
        <begin position="344"/>
        <end position="367"/>
    </location>
</feature>
<evidence type="ECO:0000256" key="9">
    <source>
        <dbReference type="SAM" id="MobiDB-lite"/>
    </source>
</evidence>
<dbReference type="InterPro" id="IPR051500">
    <property type="entry name" value="cTAGE_MIA/OTOR"/>
</dbReference>
<protein>
    <submittedName>
        <fullName evidence="11">Transport and Golgi organization protein 1</fullName>
    </submittedName>
</protein>
<feature type="compositionally biased region" description="Acidic residues" evidence="9">
    <location>
        <begin position="368"/>
        <end position="404"/>
    </location>
</feature>
<dbReference type="GO" id="GO:0006888">
    <property type="term" value="P:endoplasmic reticulum to Golgi vesicle-mediated transport"/>
    <property type="evidence" value="ECO:0007669"/>
    <property type="project" value="TreeGrafter"/>
</dbReference>
<feature type="region of interest" description="Disordered" evidence="9">
    <location>
        <begin position="1354"/>
        <end position="1519"/>
    </location>
</feature>
<feature type="compositionally biased region" description="Basic and acidic residues" evidence="9">
    <location>
        <begin position="639"/>
        <end position="759"/>
    </location>
</feature>
<keyword evidence="12" id="KW-1185">Reference proteome</keyword>
<dbReference type="GO" id="GO:0035459">
    <property type="term" value="P:vesicle cargo loading"/>
    <property type="evidence" value="ECO:0007669"/>
    <property type="project" value="TreeGrafter"/>
</dbReference>
<evidence type="ECO:0000256" key="8">
    <source>
        <dbReference type="SAM" id="Coils"/>
    </source>
</evidence>
<feature type="coiled-coil region" evidence="8">
    <location>
        <begin position="1154"/>
        <end position="1260"/>
    </location>
</feature>
<feature type="compositionally biased region" description="Polar residues" evidence="9">
    <location>
        <begin position="253"/>
        <end position="268"/>
    </location>
</feature>
<dbReference type="EMBL" id="JAHWGI010001142">
    <property type="protein sequence ID" value="KAK3923226.1"/>
    <property type="molecule type" value="Genomic_DNA"/>
</dbReference>
<evidence type="ECO:0000313" key="11">
    <source>
        <dbReference type="EMBL" id="KAK3923226.1"/>
    </source>
</evidence>
<gene>
    <name evidence="11" type="ORF">KUF71_000308</name>
</gene>
<feature type="compositionally biased region" description="Basic and acidic residues" evidence="9">
    <location>
        <begin position="858"/>
        <end position="869"/>
    </location>
</feature>
<evidence type="ECO:0000256" key="3">
    <source>
        <dbReference type="ARBA" id="ARBA00022729"/>
    </source>
</evidence>
<evidence type="ECO:0000256" key="6">
    <source>
        <dbReference type="ARBA" id="ARBA00023180"/>
    </source>
</evidence>
<feature type="region of interest" description="Disordered" evidence="9">
    <location>
        <begin position="639"/>
        <end position="805"/>
    </location>
</feature>
<dbReference type="GO" id="GO:0005789">
    <property type="term" value="C:endoplasmic reticulum membrane"/>
    <property type="evidence" value="ECO:0007669"/>
    <property type="project" value="UniProtKB-SubCell"/>
</dbReference>
<dbReference type="PROSITE" id="PS50002">
    <property type="entry name" value="SH3"/>
    <property type="match status" value="1"/>
</dbReference>
<evidence type="ECO:0000313" key="12">
    <source>
        <dbReference type="Proteomes" id="UP001219518"/>
    </source>
</evidence>
<feature type="domain" description="SH3" evidence="10">
    <location>
        <begin position="71"/>
        <end position="129"/>
    </location>
</feature>
<evidence type="ECO:0000256" key="1">
    <source>
        <dbReference type="ARBA" id="ARBA00004389"/>
    </source>
</evidence>
<dbReference type="InterPro" id="IPR036028">
    <property type="entry name" value="SH3-like_dom_sf"/>
</dbReference>
<feature type="region of interest" description="Disordered" evidence="9">
    <location>
        <begin position="182"/>
        <end position="627"/>
    </location>
</feature>
<dbReference type="InterPro" id="IPR001452">
    <property type="entry name" value="SH3_domain"/>
</dbReference>
<dbReference type="SUPFAM" id="SSF50044">
    <property type="entry name" value="SH3-domain"/>
    <property type="match status" value="1"/>
</dbReference>
<keyword evidence="5 8" id="KW-0175">Coiled coil</keyword>
<keyword evidence="2 7" id="KW-0728">SH3 domain</keyword>
<feature type="compositionally biased region" description="Pro residues" evidence="9">
    <location>
        <begin position="1392"/>
        <end position="1446"/>
    </location>
</feature>
<feature type="compositionally biased region" description="Basic and acidic residues" evidence="9">
    <location>
        <begin position="563"/>
        <end position="627"/>
    </location>
</feature>
<dbReference type="GO" id="GO:0070971">
    <property type="term" value="C:endoplasmic reticulum exit site"/>
    <property type="evidence" value="ECO:0007669"/>
    <property type="project" value="TreeGrafter"/>
</dbReference>
<sequence>MNCGKTLFNKRLCVQSYENIGVVTYIDELAQEMKKFSTISLIFLYILSISLNGNEARLPNELLCGDKDCSRPISKARTLLRYTASDEGRVSFSKGIDVEVFSKSKNTWQIKVGDKIGFAPQTFLKELKVFIPTQDLVTVHQNVSPKPVQVDSTQNESADVAMEKTTEIPSILGSLLSFPSMASAESVEGQEQNLPTPSSPQYDVVDGTTIWLDPMPPMQSTDQVAAPSVTDNKEPESISSSESIQDSVKAAETSDSTESNTFAPTTANADEVIIPTTPVPSDNFVTPPDTGDQHNAEKQEVTTNLPEEVLEKTTESATDVTTSNSQDESSETATESAADKTTESQEIQPTQAGVMSNLWNTMFNSGDGTEETSQENDGEEDEEDTEDVDEGDEEDDDDGSSEEEVSQKNNEPTTTAIPLPEGQGDIASNVVVENVQQTSASPDNLLDSFSQSLDATQGDGIRIARQIKTEIDEGSTENVSGHGFEMNSQETVSSPHVLESGEEQVSDPSTISTDNTATKAVDENQIQATLLPNENGEQAEQQEITQEPDDPLVVKENQLLEGKISEDKDKLHQEEEQIRLQEEQDQKHLPVDQDQKQVEEEEQKRLQEEQEEKLLQEEQEQKRLQDEQEQKLLQEELEQKRQQEELEQKRQQEELEQKRQQEELEQKRQQEEQEQKRQQEEEEQRRAQEEQNRAQEEEQKRKQEEENQRLLEAEQKLIQDNEAKQRIREEQIKKEKEDARRLQEAQKLRESLEKQRELFKSSQDPEQPATEQNNVVTEQYGQTESKLEQEIENSEKDENKSENETASEGVFSWFSGFFGSSGEAGSNGYDEESISPQQSETAQKIESSTPHISHGHHEHPVENQHEHHPVWSSAHQTMCSASEAGCQMKAESESENDSSSIFLGIQTPSLDVILLRLVATAITLLVGAVSFYFLRKKHVDSSLVARINELEKQLLVASKEALILREEVATVDLSVSSEELNALKEELESCRLVRADLEEQVSTLERELEEATETGIELNKLLSETLEASKGKAHAGLADRFERLQRQLDDQKERVDSLTCSLKSTSAENESLKSLLAENKEKISALEAELAAAAEIANNIRREKEEANVLAAQELQQVQSRLEDALSTKVLEESRLHSELSALKLKHETLRSTLSMRDAEAKALQETLKELESNGGKAEKLLDVSKIKAELEETKKDKANFEEKYKEEEKARKDLEDRLAKVSETLKKLEVNVDIAEKSKEEAETRLAVLSNYFKEKEEQLLKELGLKEAIVAQHRGDESTVVKHLQSLQEEVNTYRAQNESLKNEILDQERDFKAQMATLEKKAHDNWMTARQAERRLEDSRHEAAQLRNRLTLIEKSNADPNSRLDANGEGGVASPVMMMPLPPLGDLETPPPLPPFMFSPPPYPPPFMPPPLPPHPMGRPPPLGRMSSPPPPLGQFSPPPPPYDRLDRSSRSPSPPPHRYHHRSPPPPQQWDSPQSSFRPVPKPSPKKPNEHRDHKGSVHNSGHSNELVDKSREHV</sequence>
<reference evidence="11" key="1">
    <citation type="submission" date="2021-07" db="EMBL/GenBank/DDBJ databases">
        <authorList>
            <person name="Catto M.A."/>
            <person name="Jacobson A."/>
            <person name="Kennedy G."/>
            <person name="Labadie P."/>
            <person name="Hunt B.G."/>
            <person name="Srinivasan R."/>
        </authorList>
    </citation>
    <scope>NUCLEOTIDE SEQUENCE</scope>
    <source>
        <strain evidence="11">PL_HMW_Pooled</strain>
        <tissue evidence="11">Head</tissue>
    </source>
</reference>
<comment type="subcellular location">
    <subcellularLocation>
        <location evidence="1">Endoplasmic reticulum membrane</location>
        <topology evidence="1">Single-pass membrane protein</topology>
    </subcellularLocation>
</comment>
<feature type="compositionally biased region" description="Polar residues" evidence="9">
    <location>
        <begin position="760"/>
        <end position="784"/>
    </location>
</feature>
<organism evidence="11 12">
    <name type="scientific">Frankliniella fusca</name>
    <dbReference type="NCBI Taxonomy" id="407009"/>
    <lineage>
        <taxon>Eukaryota</taxon>
        <taxon>Metazoa</taxon>
        <taxon>Ecdysozoa</taxon>
        <taxon>Arthropoda</taxon>
        <taxon>Hexapoda</taxon>
        <taxon>Insecta</taxon>
        <taxon>Pterygota</taxon>
        <taxon>Neoptera</taxon>
        <taxon>Paraneoptera</taxon>
        <taxon>Thysanoptera</taxon>
        <taxon>Terebrantia</taxon>
        <taxon>Thripoidea</taxon>
        <taxon>Thripidae</taxon>
        <taxon>Frankliniella</taxon>
    </lineage>
</organism>
<reference evidence="11" key="2">
    <citation type="journal article" date="2023" name="BMC Genomics">
        <title>Pest status, molecular evolution, and epigenetic factors derived from the genome assembly of Frankliniella fusca, a thysanopteran phytovirus vector.</title>
        <authorList>
            <person name="Catto M.A."/>
            <person name="Labadie P.E."/>
            <person name="Jacobson A.L."/>
            <person name="Kennedy G.G."/>
            <person name="Srinivasan R."/>
            <person name="Hunt B.G."/>
        </authorList>
    </citation>
    <scope>NUCLEOTIDE SEQUENCE</scope>
    <source>
        <strain evidence="11">PL_HMW_Pooled</strain>
    </source>
</reference>
<comment type="caution">
    <text evidence="11">The sequence shown here is derived from an EMBL/GenBank/DDBJ whole genome shotgun (WGS) entry which is preliminary data.</text>
</comment>
<feature type="compositionally biased region" description="Basic and acidic residues" evidence="9">
    <location>
        <begin position="291"/>
        <end position="300"/>
    </location>
</feature>
<dbReference type="GO" id="GO:0009306">
    <property type="term" value="P:protein secretion"/>
    <property type="evidence" value="ECO:0007669"/>
    <property type="project" value="TreeGrafter"/>
</dbReference>